<organism evidence="1 2">
    <name type="scientific">Nonlabens dokdonensis</name>
    <dbReference type="NCBI Taxonomy" id="328515"/>
    <lineage>
        <taxon>Bacteria</taxon>
        <taxon>Pseudomonadati</taxon>
        <taxon>Bacteroidota</taxon>
        <taxon>Flavobacteriia</taxon>
        <taxon>Flavobacteriales</taxon>
        <taxon>Flavobacteriaceae</taxon>
        <taxon>Nonlabens</taxon>
    </lineage>
</organism>
<dbReference type="InterPro" id="IPR032342">
    <property type="entry name" value="DUF4861"/>
</dbReference>
<reference evidence="1 2" key="1">
    <citation type="submission" date="2018-06" db="EMBL/GenBank/DDBJ databases">
        <title>Genomic Encyclopedia of Archaeal and Bacterial Type Strains, Phase II (KMG-II): from individual species to whole genera.</title>
        <authorList>
            <person name="Goeker M."/>
        </authorList>
    </citation>
    <scope>NUCLEOTIDE SEQUENCE [LARGE SCALE GENOMIC DNA]</scope>
    <source>
        <strain evidence="1 2">DSM 17205</strain>
    </source>
</reference>
<proteinExistence type="predicted"/>
<evidence type="ECO:0000313" key="1">
    <source>
        <dbReference type="EMBL" id="PZX43165.1"/>
    </source>
</evidence>
<dbReference type="RefSeq" id="WP_015360967.1">
    <property type="nucleotide sequence ID" value="NZ_QKZR01000001.1"/>
</dbReference>
<sequence length="410" mass="46123">MRNLAILLGTFSVLFISCDEKKEDAFFMLRNEIDIARTEVVVLSKKQILEKLPNFDESQILIFKDSLGTEIPYQLDDLDQDGVWDEVALVADFKANEEKKVVVHAFAKAELPQYKKFTDVHFGVGKAKPVASEVLKHVRIAGQDWREIDTLFYQMEGPAWENDKVGFRLYFDPRNGIDIFGKTTSEPTLHKQGLTTNYHEQADWGMDILKVGNSLGAGSIAFKKQDSLYRLSGVNGARFEAITEGPARAIFRMTYLDEFIGNKSYHIVHTITIEKGDWFYKSDVEIHGVIDDMELVTGIVDMKENSFDFYQTREGNQVLKSFGKQSENNDHLGMALMTTDTSPNINNSEAPKEGKGITNTHLIDLGNAKSHSFYFLSGWEASDELFKSELGFAEVVAVASASISNPITIQ</sequence>
<protein>
    <submittedName>
        <fullName evidence="1">Uncharacterized protein DUF4861</fullName>
    </submittedName>
</protein>
<dbReference type="EMBL" id="QKZR01000001">
    <property type="protein sequence ID" value="PZX43165.1"/>
    <property type="molecule type" value="Genomic_DNA"/>
</dbReference>
<dbReference type="Proteomes" id="UP000248584">
    <property type="component" value="Unassembled WGS sequence"/>
</dbReference>
<dbReference type="PROSITE" id="PS51257">
    <property type="entry name" value="PROKAR_LIPOPROTEIN"/>
    <property type="match status" value="1"/>
</dbReference>
<accession>A0ABX5PZL3</accession>
<name>A0ABX5PZL3_9FLAO</name>
<keyword evidence="2" id="KW-1185">Reference proteome</keyword>
<comment type="caution">
    <text evidence="1">The sequence shown here is derived from an EMBL/GenBank/DDBJ whole genome shotgun (WGS) entry which is preliminary data.</text>
</comment>
<dbReference type="Pfam" id="PF16153">
    <property type="entry name" value="DUF4861"/>
    <property type="match status" value="1"/>
</dbReference>
<evidence type="ECO:0000313" key="2">
    <source>
        <dbReference type="Proteomes" id="UP000248584"/>
    </source>
</evidence>
<gene>
    <name evidence="1" type="ORF">LX97_00165</name>
</gene>